<keyword evidence="2 12" id="KW-0639">Primosome</keyword>
<feature type="compositionally biased region" description="Basic and acidic residues" evidence="15">
    <location>
        <begin position="563"/>
        <end position="574"/>
    </location>
</feature>
<evidence type="ECO:0000313" key="17">
    <source>
        <dbReference type="EMBL" id="EST13356.1"/>
    </source>
</evidence>
<dbReference type="GO" id="GO:0000428">
    <property type="term" value="C:DNA-directed RNA polymerase complex"/>
    <property type="evidence" value="ECO:0007669"/>
    <property type="project" value="UniProtKB-KW"/>
</dbReference>
<dbReference type="InterPro" id="IPR050219">
    <property type="entry name" value="DnaG_primase"/>
</dbReference>
<dbReference type="InterPro" id="IPR036185">
    <property type="entry name" value="DNA_heli_DnaB-like_N_sf"/>
</dbReference>
<dbReference type="SMART" id="SM00493">
    <property type="entry name" value="TOPRIM"/>
    <property type="match status" value="1"/>
</dbReference>
<evidence type="ECO:0000256" key="2">
    <source>
        <dbReference type="ARBA" id="ARBA00022515"/>
    </source>
</evidence>
<dbReference type="Pfam" id="PF08275">
    <property type="entry name" value="DNAG_N"/>
    <property type="match status" value="1"/>
</dbReference>
<dbReference type="InterPro" id="IPR002694">
    <property type="entry name" value="Znf_CHC2"/>
</dbReference>
<dbReference type="Pfam" id="PF10410">
    <property type="entry name" value="DnaB_bind"/>
    <property type="match status" value="1"/>
</dbReference>
<dbReference type="CDD" id="cd03364">
    <property type="entry name" value="TOPRIM_DnaG_primases"/>
    <property type="match status" value="1"/>
</dbReference>
<name>V6J2H3_9BACL</name>
<evidence type="ECO:0000259" key="16">
    <source>
        <dbReference type="PROSITE" id="PS50880"/>
    </source>
</evidence>
<dbReference type="Gene3D" id="3.90.980.10">
    <property type="entry name" value="DNA primase, catalytic core, N-terminal domain"/>
    <property type="match status" value="1"/>
</dbReference>
<keyword evidence="8 12" id="KW-0862">Zinc</keyword>
<accession>V6J2H3</accession>
<comment type="subunit">
    <text evidence="12">Monomer. Interacts with DnaB.</text>
</comment>
<feature type="domain" description="Toprim" evidence="16">
    <location>
        <begin position="261"/>
        <end position="342"/>
    </location>
</feature>
<dbReference type="GO" id="GO:0006269">
    <property type="term" value="P:DNA replication, synthesis of primer"/>
    <property type="evidence" value="ECO:0007669"/>
    <property type="project" value="UniProtKB-UniRule"/>
</dbReference>
<dbReference type="GO" id="GO:0003677">
    <property type="term" value="F:DNA binding"/>
    <property type="evidence" value="ECO:0007669"/>
    <property type="project" value="UniProtKB-KW"/>
</dbReference>
<dbReference type="GO" id="GO:0008270">
    <property type="term" value="F:zinc ion binding"/>
    <property type="evidence" value="ECO:0007669"/>
    <property type="project" value="UniProtKB-UniRule"/>
</dbReference>
<dbReference type="EC" id="2.7.7.101" evidence="12"/>
<keyword evidence="5 12" id="KW-0235">DNA replication</keyword>
<dbReference type="HAMAP" id="MF_00974">
    <property type="entry name" value="DNA_primase_DnaG"/>
    <property type="match status" value="1"/>
</dbReference>
<evidence type="ECO:0000256" key="4">
    <source>
        <dbReference type="ARBA" id="ARBA00022695"/>
    </source>
</evidence>
<keyword evidence="11 12" id="KW-0804">Transcription</keyword>
<comment type="cofactor">
    <cofactor evidence="12 13 14">
        <name>Zn(2+)</name>
        <dbReference type="ChEBI" id="CHEBI:29105"/>
    </cofactor>
    <text evidence="12 13 14">Binds 1 zinc ion per monomer.</text>
</comment>
<dbReference type="PATRIC" id="fig|1395513.3.peg.159"/>
<dbReference type="PIRSF" id="PIRSF002811">
    <property type="entry name" value="DnaG"/>
    <property type="match status" value="1"/>
</dbReference>
<dbReference type="InterPro" id="IPR013264">
    <property type="entry name" value="DNAG_N"/>
</dbReference>
<dbReference type="STRING" id="1395513.P343_00805"/>
<dbReference type="PANTHER" id="PTHR30313:SF2">
    <property type="entry name" value="DNA PRIMASE"/>
    <property type="match status" value="1"/>
</dbReference>
<dbReference type="Gene3D" id="6.10.140.360">
    <property type="match status" value="1"/>
</dbReference>
<evidence type="ECO:0000256" key="10">
    <source>
        <dbReference type="ARBA" id="ARBA00023125"/>
    </source>
</evidence>
<evidence type="ECO:0000256" key="14">
    <source>
        <dbReference type="PIRSR" id="PIRSR002811-1"/>
    </source>
</evidence>
<keyword evidence="18" id="KW-1185">Reference proteome</keyword>
<evidence type="ECO:0000256" key="12">
    <source>
        <dbReference type="HAMAP-Rule" id="MF_00974"/>
    </source>
</evidence>
<gene>
    <name evidence="12" type="primary">dnaG</name>
    <name evidence="17" type="ORF">P343_00805</name>
</gene>
<feature type="region of interest" description="Disordered" evidence="15">
    <location>
        <begin position="560"/>
        <end position="579"/>
    </location>
</feature>
<evidence type="ECO:0000256" key="11">
    <source>
        <dbReference type="ARBA" id="ARBA00023163"/>
    </source>
</evidence>
<keyword evidence="3 12" id="KW-0808">Transferase</keyword>
<keyword evidence="6 12" id="KW-0479">Metal-binding</keyword>
<evidence type="ECO:0000256" key="3">
    <source>
        <dbReference type="ARBA" id="ARBA00022679"/>
    </source>
</evidence>
<protein>
    <recommendedName>
        <fullName evidence="12 13">DNA primase</fullName>
        <ecNumber evidence="12">2.7.7.101</ecNumber>
    </recommendedName>
</protein>
<dbReference type="GO" id="GO:0005737">
    <property type="term" value="C:cytoplasm"/>
    <property type="evidence" value="ECO:0007669"/>
    <property type="project" value="TreeGrafter"/>
</dbReference>
<dbReference type="Proteomes" id="UP000018296">
    <property type="component" value="Unassembled WGS sequence"/>
</dbReference>
<dbReference type="GO" id="GO:0003678">
    <property type="term" value="F:DNA helicase activity"/>
    <property type="evidence" value="ECO:0007669"/>
    <property type="project" value="InterPro"/>
</dbReference>
<keyword evidence="10 12" id="KW-0238">DNA-binding</keyword>
<evidence type="ECO:0000256" key="13">
    <source>
        <dbReference type="PIRNR" id="PIRNR002811"/>
    </source>
</evidence>
<evidence type="ECO:0000313" key="18">
    <source>
        <dbReference type="Proteomes" id="UP000018296"/>
    </source>
</evidence>
<dbReference type="InterPro" id="IPR030846">
    <property type="entry name" value="DnaG_bac"/>
</dbReference>
<comment type="similarity">
    <text evidence="12 13">Belongs to the DnaG primase family.</text>
</comment>
<dbReference type="InterPro" id="IPR037068">
    <property type="entry name" value="DNA_primase_core_N_sf"/>
</dbReference>
<dbReference type="eggNOG" id="COG0358">
    <property type="taxonomic scope" value="Bacteria"/>
</dbReference>
<dbReference type="PROSITE" id="PS50880">
    <property type="entry name" value="TOPRIM"/>
    <property type="match status" value="1"/>
</dbReference>
<evidence type="ECO:0000256" key="8">
    <source>
        <dbReference type="ARBA" id="ARBA00022833"/>
    </source>
</evidence>
<proteinExistence type="inferred from homology"/>
<dbReference type="FunFam" id="3.90.980.10:FF:000001">
    <property type="entry name" value="DNA primase"/>
    <property type="match status" value="1"/>
</dbReference>
<dbReference type="SUPFAM" id="SSF48024">
    <property type="entry name" value="N-terminal domain of DnaB helicase"/>
    <property type="match status" value="1"/>
</dbReference>
<evidence type="ECO:0000256" key="1">
    <source>
        <dbReference type="ARBA" id="ARBA00022478"/>
    </source>
</evidence>
<dbReference type="AlphaFoldDB" id="V6J2H3"/>
<sequence>MQLQDNVIEEIRKSLDIVDVIGNYVQLKKQGKNYIGLCPFHSEHTPSFSVSPDKQLYHCFGCGAGGNLFTFMMEIEGMSFSEAAESLADRAKIDLGSSFSKNSDKRDPNNQKRKQVTEGLELLTKFYHYLLTTAKYGSPGMQYLENRGFSAEMIKHFRIGYAVDSWDAVTNLLQKRDVNLEQMERAGIIAKRGFDNKYFDRFRNRVIFPIFNMRGQTVAFGGRTLGEDKPKYLNSPESEVFHKGSILYGYHLARQAIRKTSQAVLLEGYVDVIRAHQAGVTCSVASMGTSLTEAQAAALTRMADTIIICYDSDNAGIEASFRAAEMLQGNGKVIKIAKMPEGLDPDDYIRKFGGERFKSDVIGASQTLMTFKMGYLRRKRNLSDEGDRLLYIEDVLRELTKLNRAVERDHYLRLLSEEFSISLDSLKKQQHQLYTMVQRREKQKARTMPLARTNRIPPAYEMAERKLLARMMRSREISDRVQDTLGGSFTIDVHQALAAYLYAYYAQGNPPDEGLFIQKLEDPALQRKVSELSMMPMSEQVDDKEIEDCLHQVIRQSKSSMIADKEEERKKAEQSGDYGRSARLLSEIISIKKQLGHFQVEHD</sequence>
<evidence type="ECO:0000256" key="9">
    <source>
        <dbReference type="ARBA" id="ARBA00022842"/>
    </source>
</evidence>
<dbReference type="OrthoDB" id="9803773at2"/>
<dbReference type="InterPro" id="IPR019475">
    <property type="entry name" value="DNA_primase_DnaB-bd"/>
</dbReference>
<dbReference type="InterPro" id="IPR006295">
    <property type="entry name" value="DNA_primase_DnaG"/>
</dbReference>
<dbReference type="InterPro" id="IPR016136">
    <property type="entry name" value="DNA_helicase_N/primase_C"/>
</dbReference>
<comment type="catalytic activity">
    <reaction evidence="12">
        <text>ssDNA + n NTP = ssDNA/pppN(pN)n-1 hybrid + (n-1) diphosphate.</text>
        <dbReference type="EC" id="2.7.7.101"/>
    </reaction>
</comment>
<reference evidence="17 18" key="1">
    <citation type="journal article" date="2013" name="Genome Announc.">
        <title>Genome Sequence of Sporolactobacillus laevolacticus DSM442, an Efficient Polymer-Grade D-Lactate Producer from Agricultural Waste Cottonseed as a Nitrogen Source.</title>
        <authorList>
            <person name="Wang H."/>
            <person name="Wang L."/>
            <person name="Ju J."/>
            <person name="Yu B."/>
            <person name="Ma Y."/>
        </authorList>
    </citation>
    <scope>NUCLEOTIDE SEQUENCE [LARGE SCALE GENOMIC DNA]</scope>
    <source>
        <strain evidence="17 18">DSM 442</strain>
    </source>
</reference>
<dbReference type="PANTHER" id="PTHR30313">
    <property type="entry name" value="DNA PRIMASE"/>
    <property type="match status" value="1"/>
</dbReference>
<dbReference type="Gene3D" id="3.90.580.10">
    <property type="entry name" value="Zinc finger, CHC2-type domain"/>
    <property type="match status" value="1"/>
</dbReference>
<dbReference type="InterPro" id="IPR036977">
    <property type="entry name" value="DNA_primase_Znf_CHC2"/>
</dbReference>
<dbReference type="SUPFAM" id="SSF57783">
    <property type="entry name" value="Zinc beta-ribbon"/>
    <property type="match status" value="1"/>
</dbReference>
<dbReference type="SUPFAM" id="SSF56731">
    <property type="entry name" value="DNA primase core"/>
    <property type="match status" value="1"/>
</dbReference>
<evidence type="ECO:0000256" key="15">
    <source>
        <dbReference type="SAM" id="MobiDB-lite"/>
    </source>
</evidence>
<dbReference type="EMBL" id="AWTC01000001">
    <property type="protein sequence ID" value="EST13356.1"/>
    <property type="molecule type" value="Genomic_DNA"/>
</dbReference>
<comment type="caution">
    <text evidence="17">The sequence shown here is derived from an EMBL/GenBank/DDBJ whole genome shotgun (WGS) entry which is preliminary data.</text>
</comment>
<feature type="zinc finger region" description="CHC2-type" evidence="12 14">
    <location>
        <begin position="38"/>
        <end position="62"/>
    </location>
</feature>
<dbReference type="GO" id="GO:1990077">
    <property type="term" value="C:primosome complex"/>
    <property type="evidence" value="ECO:0007669"/>
    <property type="project" value="UniProtKB-KW"/>
</dbReference>
<dbReference type="FunFam" id="3.90.580.10:FF:000001">
    <property type="entry name" value="DNA primase"/>
    <property type="match status" value="1"/>
</dbReference>
<evidence type="ECO:0000256" key="6">
    <source>
        <dbReference type="ARBA" id="ARBA00022723"/>
    </source>
</evidence>
<dbReference type="InterPro" id="IPR006171">
    <property type="entry name" value="TOPRIM_dom"/>
</dbReference>
<evidence type="ECO:0000256" key="5">
    <source>
        <dbReference type="ARBA" id="ARBA00022705"/>
    </source>
</evidence>
<organism evidence="17 18">
    <name type="scientific">Sporolactobacillus laevolacticus DSM 442</name>
    <dbReference type="NCBI Taxonomy" id="1395513"/>
    <lineage>
        <taxon>Bacteria</taxon>
        <taxon>Bacillati</taxon>
        <taxon>Bacillota</taxon>
        <taxon>Bacilli</taxon>
        <taxon>Bacillales</taxon>
        <taxon>Sporolactobacillaceae</taxon>
        <taxon>Sporolactobacillus</taxon>
    </lineage>
</organism>
<dbReference type="Pfam" id="PF01807">
    <property type="entry name" value="Zn_ribbon_DnaG"/>
    <property type="match status" value="1"/>
</dbReference>
<keyword evidence="7 12" id="KW-0863">Zinc-finger</keyword>
<dbReference type="Gene3D" id="1.10.860.10">
    <property type="entry name" value="DNAb Helicase, Chain A"/>
    <property type="match status" value="1"/>
</dbReference>
<comment type="function">
    <text evidence="12 13">RNA polymerase that catalyzes the synthesis of short RNA molecules used as primers for DNA polymerase during DNA replication.</text>
</comment>
<dbReference type="GO" id="GO:0003899">
    <property type="term" value="F:DNA-directed RNA polymerase activity"/>
    <property type="evidence" value="ECO:0007669"/>
    <property type="project" value="UniProtKB-UniRule"/>
</dbReference>
<comment type="domain">
    <text evidence="12">Contains an N-terminal zinc-binding domain, a central core domain that contains the primase activity, and a C-terminal DnaB-binding domain.</text>
</comment>
<dbReference type="Gene3D" id="3.40.1360.10">
    <property type="match status" value="1"/>
</dbReference>
<dbReference type="GO" id="GO:0005524">
    <property type="term" value="F:ATP binding"/>
    <property type="evidence" value="ECO:0007669"/>
    <property type="project" value="InterPro"/>
</dbReference>
<keyword evidence="9" id="KW-0460">Magnesium</keyword>
<keyword evidence="1 12" id="KW-0240">DNA-directed RNA polymerase</keyword>
<keyword evidence="4 12" id="KW-0548">Nucleotidyltransferase</keyword>
<dbReference type="Pfam" id="PF13155">
    <property type="entry name" value="Toprim_2"/>
    <property type="match status" value="1"/>
</dbReference>
<dbReference type="RefSeq" id="WP_023508481.1">
    <property type="nucleotide sequence ID" value="NZ_AWTC01000001.1"/>
</dbReference>
<evidence type="ECO:0000256" key="7">
    <source>
        <dbReference type="ARBA" id="ARBA00022771"/>
    </source>
</evidence>
<dbReference type="NCBIfam" id="TIGR01391">
    <property type="entry name" value="dnaG"/>
    <property type="match status" value="1"/>
</dbReference>
<dbReference type="SMART" id="SM00400">
    <property type="entry name" value="ZnF_CHCC"/>
    <property type="match status" value="1"/>
</dbReference>
<dbReference type="InterPro" id="IPR034151">
    <property type="entry name" value="TOPRIM_DnaG_bac"/>
</dbReference>